<dbReference type="InterPro" id="IPR007296">
    <property type="entry name" value="DUF403"/>
</dbReference>
<dbReference type="InterPro" id="IPR025841">
    <property type="entry name" value="CP_ATPgrasp_2"/>
</dbReference>
<dbReference type="Gene3D" id="3.30.1490.270">
    <property type="match status" value="1"/>
</dbReference>
<dbReference type="PANTHER" id="PTHR34595:SF2">
    <property type="entry name" value="BLR2978 PROTEIN"/>
    <property type="match status" value="1"/>
</dbReference>
<name>A0A4V1AGF0_9FLAO</name>
<gene>
    <name evidence="3" type="ORF">E1750_03015</name>
</gene>
<keyword evidence="4" id="KW-1185">Reference proteome</keyword>
<evidence type="ECO:0000313" key="3">
    <source>
        <dbReference type="EMBL" id="QBN17812.1"/>
    </source>
</evidence>
<feature type="domain" description="DUF403" evidence="1">
    <location>
        <begin position="509"/>
        <end position="842"/>
    </location>
</feature>
<proteinExistence type="predicted"/>
<organism evidence="3 4">
    <name type="scientific">Flavobacterium nackdongense</name>
    <dbReference type="NCBI Taxonomy" id="2547394"/>
    <lineage>
        <taxon>Bacteria</taxon>
        <taxon>Pseudomonadati</taxon>
        <taxon>Bacteroidota</taxon>
        <taxon>Flavobacteriia</taxon>
        <taxon>Flavobacteriales</taxon>
        <taxon>Flavobacteriaceae</taxon>
        <taxon>Flavobacterium</taxon>
    </lineage>
</organism>
<sequence>MIQDITLGLLQAYKESINSYDEVLDQNGQIKPYWQGLFDTLESIGIDELKLRNEEIIKKLKENGVTYNVYDSNKESNRAWKLDPIPFLLHESEWKTIEEGLKQRARLLDLILKDLYGPQTLIKNGIIPAELVFDNSGFLLPCFDIRQKHDKHLLNYAVDLARGPDGKMWLLDNRTQAPSGAGYALENRIVMSKIFPELNKKIYRKRLSPYFSQFQQTVDAIGSNSNENPNVVFLTPGPGNETYFEHVYISSYLGYTLVQGNDLLVRDGFVWLKSIDQLERVDVIIKRLDDNWCDPLELRRDSLLGIPGLLQVIRLGNVAVVNPPGTSILENYGLMAFMQNACKFLLKEPLLMSSVATWWCGQTKELHFVLENLSKLIIKKTNRKQGFRSIYGRALTEEELENLKQLILKNPKDFVAQEEVSLSTTPAFINGVIEPRFAALRAFLIADGEDYKVMQGGLTRSSAIKGKFEISNRFGGISKDTWIISDTPIEYQERTFERKYTNNQLKNSLTSRNAENLFWVGRLCERTMALRSFLKIILNRLNENVTKHGNTQPEFLVVLLKSLTHLTQTYPGFVGKEAKEGEVFDNEAIFEDPIAELLLLINDPKKVGSVVYNIQSLLNTINQVSEKWNHDTRRIINLVEDSLFALKNTNTNNINYVNHGLDKLHIRLFSFYGNIYETLPRDNGFYLLESGKNVERILSLISVFRSTLNFKKNEEEEAFLMEAILENHHLLAQYRNIYKSHLSLKAVINMVFLEKNLPFTLSFLLDTLTEYLSKLPKTNDPNRLSIAEKSVLEASTIVELIDADSLIKEDELTMFRPELDATLARVFELICNVSNNLASLYFNHSVMQHSVFDTLENIETDEI</sequence>
<dbReference type="PANTHER" id="PTHR34595">
    <property type="entry name" value="BLR5612 PROTEIN"/>
    <property type="match status" value="1"/>
</dbReference>
<evidence type="ECO:0000259" key="2">
    <source>
        <dbReference type="Pfam" id="PF14403"/>
    </source>
</evidence>
<dbReference type="AlphaFoldDB" id="A0A4V1AGF0"/>
<feature type="domain" description="Circularly permuted ATP-grasp type 2" evidence="2">
    <location>
        <begin position="86"/>
        <end position="461"/>
    </location>
</feature>
<dbReference type="OrthoDB" id="9803842at2"/>
<evidence type="ECO:0000313" key="4">
    <source>
        <dbReference type="Proteomes" id="UP000291124"/>
    </source>
</evidence>
<dbReference type="InterPro" id="IPR051680">
    <property type="entry name" value="ATP-dep_Glu-Cys_Ligase-2"/>
</dbReference>
<dbReference type="RefSeq" id="WP_133275343.1">
    <property type="nucleotide sequence ID" value="NZ_CP037933.1"/>
</dbReference>
<dbReference type="Pfam" id="PF04168">
    <property type="entry name" value="Alpha-E"/>
    <property type="match status" value="1"/>
</dbReference>
<accession>A0A4V1AGF0</accession>
<dbReference type="SUPFAM" id="SSF56059">
    <property type="entry name" value="Glutathione synthetase ATP-binding domain-like"/>
    <property type="match status" value="1"/>
</dbReference>
<dbReference type="Gene3D" id="3.40.50.11290">
    <property type="match status" value="1"/>
</dbReference>
<protein>
    <submittedName>
        <fullName evidence="3">Uncharacterized protein</fullName>
    </submittedName>
</protein>
<dbReference type="EMBL" id="CP037933">
    <property type="protein sequence ID" value="QBN17812.1"/>
    <property type="molecule type" value="Genomic_DNA"/>
</dbReference>
<evidence type="ECO:0000259" key="1">
    <source>
        <dbReference type="Pfam" id="PF04168"/>
    </source>
</evidence>
<reference evidence="4" key="1">
    <citation type="submission" date="2019-03" db="EMBL/GenBank/DDBJ databases">
        <title>Flavobacterium sp.</title>
        <authorList>
            <person name="Kim H."/>
        </authorList>
    </citation>
    <scope>NUCLEOTIDE SEQUENCE [LARGE SCALE GENOMIC DNA]</scope>
    <source>
        <strain evidence="4">GS13</strain>
    </source>
</reference>
<dbReference type="KEGG" id="fnk:E1750_03015"/>
<dbReference type="Proteomes" id="UP000291124">
    <property type="component" value="Chromosome"/>
</dbReference>
<dbReference type="Pfam" id="PF14403">
    <property type="entry name" value="CP_ATPgrasp_2"/>
    <property type="match status" value="1"/>
</dbReference>